<evidence type="ECO:0000256" key="1">
    <source>
        <dbReference type="ARBA" id="ARBA00022670"/>
    </source>
</evidence>
<dbReference type="SUPFAM" id="SSF49785">
    <property type="entry name" value="Galactose-binding domain-like"/>
    <property type="match status" value="1"/>
</dbReference>
<feature type="compositionally biased region" description="Basic and acidic residues" evidence="3">
    <location>
        <begin position="1"/>
        <end position="12"/>
    </location>
</feature>
<dbReference type="EMBL" id="NVOI01000096">
    <property type="protein sequence ID" value="PGG86375.1"/>
    <property type="molecule type" value="Genomic_DNA"/>
</dbReference>
<evidence type="ECO:0000256" key="2">
    <source>
        <dbReference type="ARBA" id="ARBA00022801"/>
    </source>
</evidence>
<accession>A0A2B7VPS4</accession>
<gene>
    <name evidence="4" type="ORF">CON73_23760</name>
</gene>
<proteinExistence type="predicted"/>
<dbReference type="GO" id="GO:0004252">
    <property type="term" value="F:serine-type endopeptidase activity"/>
    <property type="evidence" value="ECO:0007669"/>
    <property type="project" value="InterPro"/>
</dbReference>
<reference evidence="4 5" key="1">
    <citation type="submission" date="2017-09" db="EMBL/GenBank/DDBJ databases">
        <title>Large-scale bioinformatics analysis of Bacillus genomes uncovers conserved roles of natural products in bacterial physiology.</title>
        <authorList>
            <consortium name="Agbiome Team Llc"/>
            <person name="Bleich R.M."/>
            <person name="Grubbs K.J."/>
            <person name="Santa Maria K.C."/>
            <person name="Allen S.E."/>
            <person name="Farag S."/>
            <person name="Shank E.A."/>
            <person name="Bowers A."/>
        </authorList>
    </citation>
    <scope>NUCLEOTIDE SEQUENCE [LARGE SCALE GENOMIC DNA]</scope>
    <source>
        <strain evidence="4 5">AFS094862</strain>
    </source>
</reference>
<keyword evidence="1" id="KW-0645">Protease</keyword>
<organism evidence="4 5">
    <name type="scientific">Bacillus toyonensis</name>
    <dbReference type="NCBI Taxonomy" id="155322"/>
    <lineage>
        <taxon>Bacteria</taxon>
        <taxon>Bacillati</taxon>
        <taxon>Bacillota</taxon>
        <taxon>Bacilli</taxon>
        <taxon>Bacillales</taxon>
        <taxon>Bacillaceae</taxon>
        <taxon>Bacillus</taxon>
        <taxon>Bacillus cereus group</taxon>
    </lineage>
</organism>
<keyword evidence="2" id="KW-0378">Hydrolase</keyword>
<protein>
    <submittedName>
        <fullName evidence="4">Uncharacterized protein</fullName>
    </submittedName>
</protein>
<feature type="region of interest" description="Disordered" evidence="3">
    <location>
        <begin position="1"/>
        <end position="24"/>
    </location>
</feature>
<dbReference type="RefSeq" id="WP_098643535.1">
    <property type="nucleotide sequence ID" value="NZ_NVFS01000054.1"/>
</dbReference>
<evidence type="ECO:0000256" key="3">
    <source>
        <dbReference type="SAM" id="MobiDB-lite"/>
    </source>
</evidence>
<dbReference type="InterPro" id="IPR008979">
    <property type="entry name" value="Galactose-bd-like_sf"/>
</dbReference>
<dbReference type="GO" id="GO:0006508">
    <property type="term" value="P:proteolysis"/>
    <property type="evidence" value="ECO:0007669"/>
    <property type="project" value="UniProtKB-KW"/>
</dbReference>
<evidence type="ECO:0000313" key="4">
    <source>
        <dbReference type="EMBL" id="PGG86375.1"/>
    </source>
</evidence>
<name>A0A2B7VPS4_9BACI</name>
<dbReference type="AlphaFoldDB" id="A0A2B7VPS4"/>
<comment type="caution">
    <text evidence="4">The sequence shown here is derived from an EMBL/GenBank/DDBJ whole genome shotgun (WGS) entry which is preliminary data.</text>
</comment>
<feature type="compositionally biased region" description="Polar residues" evidence="3">
    <location>
        <begin position="14"/>
        <end position="24"/>
    </location>
</feature>
<dbReference type="Proteomes" id="UP000225320">
    <property type="component" value="Unassembled WGS sequence"/>
</dbReference>
<dbReference type="PROSITE" id="PS51829">
    <property type="entry name" value="P_HOMO_B"/>
    <property type="match status" value="1"/>
</dbReference>
<dbReference type="Gene3D" id="2.60.120.260">
    <property type="entry name" value="Galactose-binding domain-like"/>
    <property type="match status" value="1"/>
</dbReference>
<dbReference type="InterPro" id="IPR002884">
    <property type="entry name" value="P_dom"/>
</dbReference>
<evidence type="ECO:0000313" key="5">
    <source>
        <dbReference type="Proteomes" id="UP000225320"/>
    </source>
</evidence>
<sequence length="323" mass="34709">MDKQNKKEKDIQESLGQQEDAQDTNESLQWLNTIVAILEDLVAAFPEGCFCPPETGTIAQIKSKLDALFAWSVLASISPSLKTKLQNAITAVKVQLDAATFSCCDTIKALQALAFVLLQVIDHPLVGIPFKLHLLNLVQQLQALFVGYLACLACEEEPTGPCGPNPAIIINDLTTATPYPASIEIAGEPTMFEKVTVTLQNMNHPFPDDLDILLVGPQGQTVILMSDAGGNFPINNVTLTFDDDAPTSLPNGDQIVSGTFKPTDYPEFFFDSFPAPAPVPPYGSTLSVFNGTNPNGTWKLFVLDDSANAVGCIAGWKITVVPA</sequence>